<dbReference type="EMBL" id="JAUHLI010000002">
    <property type="protein sequence ID" value="MEE2000409.1"/>
    <property type="molecule type" value="Genomic_DNA"/>
</dbReference>
<feature type="transmembrane region" description="Helical" evidence="8">
    <location>
        <begin position="78"/>
        <end position="94"/>
    </location>
</feature>
<evidence type="ECO:0000256" key="8">
    <source>
        <dbReference type="SAM" id="Phobius"/>
    </source>
</evidence>
<keyword evidence="4 8" id="KW-0812">Transmembrane</keyword>
<proteinExistence type="predicted"/>
<feature type="transmembrane region" description="Helical" evidence="8">
    <location>
        <begin position="50"/>
        <end position="66"/>
    </location>
</feature>
<evidence type="ECO:0000313" key="9">
    <source>
        <dbReference type="EMBL" id="MEE2000409.1"/>
    </source>
</evidence>
<keyword evidence="10" id="KW-1185">Reference proteome</keyword>
<feature type="transmembrane region" description="Helical" evidence="8">
    <location>
        <begin position="12"/>
        <end position="30"/>
    </location>
</feature>
<dbReference type="InterPro" id="IPR019127">
    <property type="entry name" value="Exosortase"/>
</dbReference>
<feature type="transmembrane region" description="Helical" evidence="8">
    <location>
        <begin position="187"/>
        <end position="205"/>
    </location>
</feature>
<evidence type="ECO:0000256" key="2">
    <source>
        <dbReference type="ARBA" id="ARBA00022475"/>
    </source>
</evidence>
<accession>A0ABU7J1X5</accession>
<keyword evidence="6 8" id="KW-1133">Transmembrane helix</keyword>
<keyword evidence="5 9" id="KW-0378">Hydrolase</keyword>
<gene>
    <name evidence="9" type="primary">xrt</name>
    <name evidence="9" type="ORF">QWY20_03000</name>
</gene>
<keyword evidence="3" id="KW-0645">Protease</keyword>
<feature type="transmembrane region" description="Helical" evidence="8">
    <location>
        <begin position="212"/>
        <end position="235"/>
    </location>
</feature>
<sequence length="474" mass="54496">MVQKENNPSAPIRLGTLLPIAGIFLLFFLANPSIIADLRSYSFDDGTYSHAYLLPFVMVFLYWRAWKQQQLVLEWRPLLFLLFAASLLCFLILQLAQQNILSRLLLPLVVIFALISIYRPNASVIVPASLLWFITPIWMALNGVLQKISVVTVTEIMRWTHVPTFVEGNFVYIPAGTFEIADGCSGLRYFIVSLALSVIFSFLNLKRLRSILIFFTLAIVGSLVTNWIRIVLLILIGDYTEMQSSLMEDHNTFGWYLYVPFIALLFYFGSFLDRDKALTPAAEPAAKTPFKPIYIAAVFLPLLIVSTLTVNIITPGTPIYPIAAIDVTAEPQSRAFTTISPRLFAVDEFHQRLHREGEHEVWMQHYIFYGFEDSRRSNYYLNHMVPEGWYQQSFESTGDAAWIRVRSPSGEYGLVYYWHQIGQHRSVSGVKMRMYRLLQALRLNQQTELYWFFMYCQSDVCSAEQDILLQASKS</sequence>
<evidence type="ECO:0000256" key="5">
    <source>
        <dbReference type="ARBA" id="ARBA00022801"/>
    </source>
</evidence>
<feature type="transmembrane region" description="Helical" evidence="8">
    <location>
        <begin position="293"/>
        <end position="313"/>
    </location>
</feature>
<evidence type="ECO:0000256" key="7">
    <source>
        <dbReference type="ARBA" id="ARBA00023136"/>
    </source>
</evidence>
<reference evidence="9 10" key="1">
    <citation type="submission" date="2023-07" db="EMBL/GenBank/DDBJ databases">
        <title>Alkalimonas sp., MEB108 novel, alkaliphilic bacterium isolated from Lonar Lake, India.</title>
        <authorList>
            <person name="Joshi A."/>
            <person name="Thite S."/>
        </authorList>
    </citation>
    <scope>NUCLEOTIDE SEQUENCE [LARGE SCALE GENOMIC DNA]</scope>
    <source>
        <strain evidence="9 10">MEB108</strain>
    </source>
</reference>
<dbReference type="RefSeq" id="WP_330127549.1">
    <property type="nucleotide sequence ID" value="NZ_JAUHLI010000002.1"/>
</dbReference>
<feature type="transmembrane region" description="Helical" evidence="8">
    <location>
        <begin position="255"/>
        <end position="272"/>
    </location>
</feature>
<dbReference type="InterPro" id="IPR013426">
    <property type="entry name" value="EpsH-like"/>
</dbReference>
<feature type="transmembrane region" description="Helical" evidence="8">
    <location>
        <begin position="124"/>
        <end position="141"/>
    </location>
</feature>
<dbReference type="NCBIfam" id="TIGR02602">
    <property type="entry name" value="8TM_EpsH"/>
    <property type="match status" value="1"/>
</dbReference>
<keyword evidence="7 8" id="KW-0472">Membrane</keyword>
<organism evidence="9 10">
    <name type="scientific">Alkalimonas cellulosilytica</name>
    <dbReference type="NCBI Taxonomy" id="3058395"/>
    <lineage>
        <taxon>Bacteria</taxon>
        <taxon>Pseudomonadati</taxon>
        <taxon>Pseudomonadota</taxon>
        <taxon>Gammaproteobacteria</taxon>
        <taxon>Alkalimonas</taxon>
    </lineage>
</organism>
<dbReference type="InterPro" id="IPR026392">
    <property type="entry name" value="Exo/Archaeosortase_dom"/>
</dbReference>
<feature type="transmembrane region" description="Helical" evidence="8">
    <location>
        <begin position="100"/>
        <end position="117"/>
    </location>
</feature>
<evidence type="ECO:0000256" key="1">
    <source>
        <dbReference type="ARBA" id="ARBA00004651"/>
    </source>
</evidence>
<comment type="subcellular location">
    <subcellularLocation>
        <location evidence="1">Cell membrane</location>
        <topology evidence="1">Multi-pass membrane protein</topology>
    </subcellularLocation>
</comment>
<dbReference type="EC" id="3.4.22.-" evidence="9"/>
<evidence type="ECO:0000256" key="6">
    <source>
        <dbReference type="ARBA" id="ARBA00022989"/>
    </source>
</evidence>
<comment type="caution">
    <text evidence="9">The sequence shown here is derived from an EMBL/GenBank/DDBJ whole genome shotgun (WGS) entry which is preliminary data.</text>
</comment>
<dbReference type="Proteomes" id="UP001336314">
    <property type="component" value="Unassembled WGS sequence"/>
</dbReference>
<evidence type="ECO:0000313" key="10">
    <source>
        <dbReference type="Proteomes" id="UP001336314"/>
    </source>
</evidence>
<evidence type="ECO:0000256" key="3">
    <source>
        <dbReference type="ARBA" id="ARBA00022670"/>
    </source>
</evidence>
<dbReference type="NCBIfam" id="TIGR04178">
    <property type="entry name" value="exo_archaeo"/>
    <property type="match status" value="1"/>
</dbReference>
<keyword evidence="2" id="KW-1003">Cell membrane</keyword>
<dbReference type="Pfam" id="PF09721">
    <property type="entry name" value="Exosortase_EpsH"/>
    <property type="match status" value="1"/>
</dbReference>
<protein>
    <submittedName>
        <fullName evidence="9">Exosortase</fullName>
        <ecNumber evidence="9">3.4.22.-</ecNumber>
    </submittedName>
</protein>
<dbReference type="GO" id="GO:0016787">
    <property type="term" value="F:hydrolase activity"/>
    <property type="evidence" value="ECO:0007669"/>
    <property type="project" value="UniProtKB-KW"/>
</dbReference>
<name>A0ABU7J1X5_9GAMM</name>
<evidence type="ECO:0000256" key="4">
    <source>
        <dbReference type="ARBA" id="ARBA00022692"/>
    </source>
</evidence>